<evidence type="ECO:0000256" key="1">
    <source>
        <dbReference type="ARBA" id="ARBA00009986"/>
    </source>
</evidence>
<accession>A0AAN8FUY9</accession>
<evidence type="ECO:0000259" key="8">
    <source>
        <dbReference type="Pfam" id="PF00171"/>
    </source>
</evidence>
<evidence type="ECO:0000256" key="3">
    <source>
        <dbReference type="ARBA" id="ARBA00023027"/>
    </source>
</evidence>
<keyword evidence="10" id="KW-1185">Reference proteome</keyword>
<comment type="similarity">
    <text evidence="1 4">Belongs to the aldehyde dehydrogenase family.</text>
</comment>
<dbReference type="PANTHER" id="PTHR43570">
    <property type="entry name" value="ALDEHYDE DEHYDROGENASE"/>
    <property type="match status" value="1"/>
</dbReference>
<keyword evidence="7" id="KW-0812">Transmembrane</keyword>
<feature type="active site" evidence="5">
    <location>
        <position position="281"/>
    </location>
</feature>
<feature type="domain" description="Aldehyde dehydrogenase" evidence="8">
    <location>
        <begin position="36"/>
        <end position="467"/>
    </location>
</feature>
<organism evidence="9 10">
    <name type="scientific">Trichostrongylus colubriformis</name>
    <name type="common">Black scour worm</name>
    <dbReference type="NCBI Taxonomy" id="6319"/>
    <lineage>
        <taxon>Eukaryota</taxon>
        <taxon>Metazoa</taxon>
        <taxon>Ecdysozoa</taxon>
        <taxon>Nematoda</taxon>
        <taxon>Chromadorea</taxon>
        <taxon>Rhabditida</taxon>
        <taxon>Rhabditina</taxon>
        <taxon>Rhabditomorpha</taxon>
        <taxon>Strongyloidea</taxon>
        <taxon>Trichostrongylidae</taxon>
        <taxon>Trichostrongylus</taxon>
    </lineage>
</organism>
<dbReference type="Proteomes" id="UP001331761">
    <property type="component" value="Unassembled WGS sequence"/>
</dbReference>
<dbReference type="EMBL" id="WIXE01006224">
    <property type="protein sequence ID" value="KAK5981492.1"/>
    <property type="molecule type" value="Genomic_DNA"/>
</dbReference>
<reference evidence="9 10" key="1">
    <citation type="submission" date="2019-10" db="EMBL/GenBank/DDBJ databases">
        <title>Assembly and Annotation for the nematode Trichostrongylus colubriformis.</title>
        <authorList>
            <person name="Martin J."/>
        </authorList>
    </citation>
    <scope>NUCLEOTIDE SEQUENCE [LARGE SCALE GENOMIC DNA]</scope>
    <source>
        <strain evidence="9">G859</strain>
        <tissue evidence="9">Whole worm</tissue>
    </source>
</reference>
<sequence>MNSSQVDSSPENAHSISGPSAPLQDKSACGDWSLTQTKMDYSEIVSQQRAYFRSGKPANLEHRKEQLHNLRNFITENTDALCEAVNQDMRRLPQATYILEIASAIQEIDYMLANLVQWSKPVTVQKTLATALDQPMIVKEPLGVVLIISPWNYPLLMTLLPLIPAIAAGNTVIIKPSEVSSNTAAAFEKLIPKYFEPEFLTVVNGGVPETTELLKERFDHILYTGCPPVAKIIMTAAAQHLTPVTLELGGKCPVVIEDDADIEKTAKRLVWGKWLNCGQTCLAPDYVLVSAATKPKLVDAMRRSFHEFYGSDIKASRDYSRIINHRHFDRLSSLLDTTKGIALFVGGERDRNDLFIPPTVLDVQRDDPFMHDEIFGPILPVVTVKDLNDAIEFINDDEKPLAAYVFTRCDAKAKQFYTETSSGGVTINDVIMHVTVDTLPFGGVGNSGMGRYRGKFGFDTFTHEKAVLKRGFFGESLLSSRYPPVSDAKLKQMNRLVGTRRALPSMFNWLSGIPVIVVSVLIGMLLQKYVRMMR</sequence>
<gene>
    <name evidence="9" type="ORF">GCK32_001077</name>
</gene>
<proteinExistence type="inferred from homology"/>
<keyword evidence="7" id="KW-1133">Transmembrane helix</keyword>
<feature type="region of interest" description="Disordered" evidence="6">
    <location>
        <begin position="1"/>
        <end position="28"/>
    </location>
</feature>
<evidence type="ECO:0000256" key="2">
    <source>
        <dbReference type="ARBA" id="ARBA00023002"/>
    </source>
</evidence>
<keyword evidence="7" id="KW-0472">Membrane</keyword>
<evidence type="ECO:0000256" key="6">
    <source>
        <dbReference type="SAM" id="MobiDB-lite"/>
    </source>
</evidence>
<name>A0AAN8FUY9_TRICO</name>
<dbReference type="PANTHER" id="PTHR43570:SF16">
    <property type="entry name" value="ALDEHYDE DEHYDROGENASE TYPE III, ISOFORM Q"/>
    <property type="match status" value="1"/>
</dbReference>
<comment type="caution">
    <text evidence="9">The sequence shown here is derived from an EMBL/GenBank/DDBJ whole genome shotgun (WGS) entry which is preliminary data.</text>
</comment>
<dbReference type="InterPro" id="IPR015590">
    <property type="entry name" value="Aldehyde_DH_dom"/>
</dbReference>
<evidence type="ECO:0000256" key="4">
    <source>
        <dbReference type="PIRNR" id="PIRNR036492"/>
    </source>
</evidence>
<protein>
    <recommendedName>
        <fullName evidence="4">Aldehyde dehydrogenase</fullName>
    </recommendedName>
</protein>
<dbReference type="GO" id="GO:0006081">
    <property type="term" value="P:aldehyde metabolic process"/>
    <property type="evidence" value="ECO:0007669"/>
    <property type="project" value="InterPro"/>
</dbReference>
<dbReference type="FunFam" id="3.40.605.10:FF:000004">
    <property type="entry name" value="Aldehyde dehydrogenase"/>
    <property type="match status" value="1"/>
</dbReference>
<dbReference type="InterPro" id="IPR012394">
    <property type="entry name" value="Aldehyde_DH_NAD(P)"/>
</dbReference>
<evidence type="ECO:0000256" key="7">
    <source>
        <dbReference type="SAM" id="Phobius"/>
    </source>
</evidence>
<dbReference type="Gene3D" id="3.40.605.10">
    <property type="entry name" value="Aldehyde Dehydrogenase, Chain A, domain 1"/>
    <property type="match status" value="1"/>
</dbReference>
<dbReference type="SUPFAM" id="SSF53720">
    <property type="entry name" value="ALDH-like"/>
    <property type="match status" value="1"/>
</dbReference>
<dbReference type="FunFam" id="3.40.309.10:FF:000003">
    <property type="entry name" value="Aldehyde dehydrogenase"/>
    <property type="match status" value="1"/>
</dbReference>
<feature type="transmembrane region" description="Helical" evidence="7">
    <location>
        <begin position="506"/>
        <end position="526"/>
    </location>
</feature>
<dbReference type="PIRSF" id="PIRSF036492">
    <property type="entry name" value="ALDH"/>
    <property type="match status" value="1"/>
</dbReference>
<dbReference type="InterPro" id="IPR016163">
    <property type="entry name" value="Ald_DH_C"/>
</dbReference>
<dbReference type="InterPro" id="IPR016162">
    <property type="entry name" value="Ald_DH_N"/>
</dbReference>
<feature type="active site" evidence="5">
    <location>
        <position position="247"/>
    </location>
</feature>
<evidence type="ECO:0000313" key="10">
    <source>
        <dbReference type="Proteomes" id="UP001331761"/>
    </source>
</evidence>
<dbReference type="CDD" id="cd07087">
    <property type="entry name" value="ALDH_F3-13-14_CALDH-like"/>
    <property type="match status" value="1"/>
</dbReference>
<keyword evidence="2 4" id="KW-0560">Oxidoreductase</keyword>
<dbReference type="Gene3D" id="3.40.309.10">
    <property type="entry name" value="Aldehyde Dehydrogenase, Chain A, domain 2"/>
    <property type="match status" value="1"/>
</dbReference>
<dbReference type="AlphaFoldDB" id="A0AAN8FUY9"/>
<dbReference type="GO" id="GO:0005737">
    <property type="term" value="C:cytoplasm"/>
    <property type="evidence" value="ECO:0007669"/>
    <property type="project" value="TreeGrafter"/>
</dbReference>
<dbReference type="Pfam" id="PF00171">
    <property type="entry name" value="Aldedh"/>
    <property type="match status" value="1"/>
</dbReference>
<feature type="compositionally biased region" description="Polar residues" evidence="6">
    <location>
        <begin position="1"/>
        <end position="18"/>
    </location>
</feature>
<dbReference type="GO" id="GO:0004029">
    <property type="term" value="F:aldehyde dehydrogenase (NAD+) activity"/>
    <property type="evidence" value="ECO:0007669"/>
    <property type="project" value="TreeGrafter"/>
</dbReference>
<dbReference type="InterPro" id="IPR016161">
    <property type="entry name" value="Ald_DH/histidinol_DH"/>
</dbReference>
<keyword evidence="3" id="KW-0520">NAD</keyword>
<evidence type="ECO:0000313" key="9">
    <source>
        <dbReference type="EMBL" id="KAK5981492.1"/>
    </source>
</evidence>
<evidence type="ECO:0000256" key="5">
    <source>
        <dbReference type="PIRSR" id="PIRSR036492-1"/>
    </source>
</evidence>